<keyword evidence="1" id="KW-0812">Transmembrane</keyword>
<organism evidence="2 3">
    <name type="scientific">Nonomuraea monospora</name>
    <dbReference type="NCBI Taxonomy" id="568818"/>
    <lineage>
        <taxon>Bacteria</taxon>
        <taxon>Bacillati</taxon>
        <taxon>Actinomycetota</taxon>
        <taxon>Actinomycetes</taxon>
        <taxon>Streptosporangiales</taxon>
        <taxon>Streptosporangiaceae</taxon>
        <taxon>Nonomuraea</taxon>
    </lineage>
</organism>
<evidence type="ECO:0008006" key="4">
    <source>
        <dbReference type="Google" id="ProtNLM"/>
    </source>
</evidence>
<evidence type="ECO:0000256" key="1">
    <source>
        <dbReference type="SAM" id="Phobius"/>
    </source>
</evidence>
<comment type="caution">
    <text evidence="2">The sequence shown here is derived from an EMBL/GenBank/DDBJ whole genome shotgun (WGS) entry which is preliminary data.</text>
</comment>
<feature type="transmembrane region" description="Helical" evidence="1">
    <location>
        <begin position="106"/>
        <end position="126"/>
    </location>
</feature>
<dbReference type="NCBIfam" id="NF038083">
    <property type="entry name" value="CU044_5270_fam"/>
    <property type="match status" value="1"/>
</dbReference>
<protein>
    <recommendedName>
        <fullName evidence="4">CU044_5270 family protein</fullName>
    </recommendedName>
</protein>
<keyword evidence="3" id="KW-1185">Reference proteome</keyword>
<dbReference type="EMBL" id="BAAAQX010000017">
    <property type="protein sequence ID" value="GAA2210630.1"/>
    <property type="molecule type" value="Genomic_DNA"/>
</dbReference>
<keyword evidence="1" id="KW-0472">Membrane</keyword>
<keyword evidence="1" id="KW-1133">Transmembrane helix</keyword>
<gene>
    <name evidence="2" type="ORF">GCM10009850_060890</name>
</gene>
<proteinExistence type="predicted"/>
<sequence length="391" mass="43412">MGVDDDLTLLRELRADAPEPDAERLNALRTRVLDTRVLDTRVLDTRVLDTRVLDTRVPGGRVSGGRGIRPDGRWSPRLRAVRVRAVRVRAVRVRAVRVRAVRWRGLWLAPSVLAVVTAVAALFVILNGAAHRVPQPVTAVRTTPIDSPRAMLLQAALMAERRQASGPPRDDQWLYRRVATRQPGDTERTTQEYWTRYDGTEQVVRQNGGAMQRHRIEPDPDDDDLTPKEYAAKLAALPTDPARLLAHVRADRHWSAKPEGEKPGEHPDARVFRVLSVYLEEEVTMPPEQEAAIFRALAGIPGIRVDHGVPDAVGRQGIGIAYDLGAQHDAEGQLVSRSYLVLDPTTYEFLGRRVENLQDDVLDGELLARKGTYYATAELAAGVVDQPGLVP</sequence>
<reference evidence="3" key="1">
    <citation type="journal article" date="2019" name="Int. J. Syst. Evol. Microbiol.">
        <title>The Global Catalogue of Microorganisms (GCM) 10K type strain sequencing project: providing services to taxonomists for standard genome sequencing and annotation.</title>
        <authorList>
            <consortium name="The Broad Institute Genomics Platform"/>
            <consortium name="The Broad Institute Genome Sequencing Center for Infectious Disease"/>
            <person name="Wu L."/>
            <person name="Ma J."/>
        </authorList>
    </citation>
    <scope>NUCLEOTIDE SEQUENCE [LARGE SCALE GENOMIC DNA]</scope>
    <source>
        <strain evidence="3">JCM 16114</strain>
    </source>
</reference>
<evidence type="ECO:0000313" key="3">
    <source>
        <dbReference type="Proteomes" id="UP001499843"/>
    </source>
</evidence>
<dbReference type="Proteomes" id="UP001499843">
    <property type="component" value="Unassembled WGS sequence"/>
</dbReference>
<dbReference type="InterPro" id="IPR047789">
    <property type="entry name" value="CU044_5270-like"/>
</dbReference>
<evidence type="ECO:0000313" key="2">
    <source>
        <dbReference type="EMBL" id="GAA2210630.1"/>
    </source>
</evidence>
<accession>A0ABP5PFT5</accession>
<name>A0ABP5PFT5_9ACTN</name>